<dbReference type="PROSITE" id="PS50068">
    <property type="entry name" value="LDLRA_2"/>
    <property type="match status" value="13"/>
</dbReference>
<dbReference type="SMART" id="SM00180">
    <property type="entry name" value="EGF_Lam"/>
    <property type="match status" value="7"/>
</dbReference>
<evidence type="ECO:0000256" key="14">
    <source>
        <dbReference type="ARBA" id="ARBA00022976"/>
    </source>
</evidence>
<dbReference type="GO" id="GO:0005886">
    <property type="term" value="C:plasma membrane"/>
    <property type="evidence" value="ECO:0007669"/>
    <property type="project" value="TreeGrafter"/>
</dbReference>
<evidence type="ECO:0000256" key="23">
    <source>
        <dbReference type="PROSITE-ProRule" id="PRU00124"/>
    </source>
</evidence>
<feature type="disulfide bond" evidence="24">
    <location>
        <begin position="1402"/>
        <end position="1411"/>
    </location>
</feature>
<evidence type="ECO:0000256" key="17">
    <source>
        <dbReference type="ARBA" id="ARBA00023157"/>
    </source>
</evidence>
<feature type="disulfide bond" evidence="23">
    <location>
        <begin position="545"/>
        <end position="563"/>
    </location>
</feature>
<dbReference type="InterPro" id="IPR007110">
    <property type="entry name" value="Ig-like_dom"/>
</dbReference>
<feature type="domain" description="Ig-like" evidence="29">
    <location>
        <begin position="2639"/>
        <end position="2723"/>
    </location>
</feature>
<feature type="disulfide bond" evidence="23">
    <location>
        <begin position="197"/>
        <end position="212"/>
    </location>
</feature>
<evidence type="ECO:0000256" key="21">
    <source>
        <dbReference type="PROSITE-ProRule" id="PRU00076"/>
    </source>
</evidence>
<dbReference type="InterPro" id="IPR003599">
    <property type="entry name" value="Ig_sub"/>
</dbReference>
<feature type="disulfide bond" evidence="23">
    <location>
        <begin position="640"/>
        <end position="655"/>
    </location>
</feature>
<feature type="domain" description="Laminin EGF-like" evidence="28">
    <location>
        <begin position="1383"/>
        <end position="1431"/>
    </location>
</feature>
<dbReference type="PROSITE" id="PS01248">
    <property type="entry name" value="EGF_LAM_1"/>
    <property type="match status" value="3"/>
</dbReference>
<sequence length="3509" mass="386302">MFFDHFTHPCNRIYQTCSPSEFRCNDGRCIPSLYRCNGNQDCVDGEDEESCGPQCRVGQQPCRDGITCIYPDQLCDQRVDCPGGDDEENCRSVIPEIYYFCPDGKFTCRDLSCISIIGRCDGKIDCPHDRADEENCPCLYNKWQCDDGTCISKDLRCNGNIDCPDDASDERNCDDIECTSDEFQCDGQTCISIDGRCNGVHDCKDGTDELNCTSCSIDAFHCNNNICVPESARCNGRYDCPDYSDEDNCESPNITSDDCTFDEFFCDDACHSRSILCNGVVECLDRKDEEACITTTLPTYLEKPQPSYPCPELTCPGSGKCYSYAERCDQTRDCDDGFDESECCTASQFKCRDGSCVDGGAQCDGRRDCQDGSDEVDCPSRPEPSRCSQNEWQCGNGQCISIFRHCDGRPDCSDYSDERDCGPTPPPPGVDPQLNLKTYPNEQIIKERYIKEGREVVFRCRDEGPSRARVKWSRGNGLALPPGSTDVNGRLEIPNIQVGDSGEYVCEAEGYPPSTRGQRVTVHLTVERYVTPRPATACGFHEATCMNGECISKSQICDGVAHCSDESDEHACSHGQRCNPDQFRCMNSKCVDRLWRCDGEDDCGDGSDEQSCDPEPTGSPCRYDEFQCGNGQCVPKSFHCDGRPDCRDTSDEVGCMAPEIISPPPPLVSIPVGGILNITCRATGVPTPLVLFRLNWGHIPDNCVTSNSGGVGHLECTNMQLNHAGAYSCEVINVKGRIFVTPDTIVTIIPDEDICPAGMFNSQASREEECINCFCFGVASQCKSADLFTYALPPPIQSHNVVGLDTQSGRSGEYRVGEYSGHDLLKTRHGVQFRASDIPYTREIPYLSLPADYQGNQLKSYGGYLKYDLQYIGSGAPNNAPDIVLIGNGYTLVHRAGYGIRPNSPNRISVQFTAGSWYQANGQPASREHLMMALADVQYILIKLQYIDSAEREVEVTSISMDSAAVDDRGLGSASLVEQCICPTGYMGYSCEKCAPGYVRRRQGSWLGVCVPEEPETCPDGTFGNPSRGIPCRPCPCPYTSGGNYFARGCSLGADNEPICHCLKGYVGRRCEQCDAGYEGNPLQPGGQCVPVRPTYCDQRGTQRVAADGSCECKLKTVGQYCDQCAASSFHLNNKTAFGCIDCFCMGVTKECTSSSLYRDSIHSRLYGGTGHGFSLITNFEDPQPLESEYNIAQTGRELSFRGRYEDQEVQFWSLPNEFLGNQLGSYGGYLRYTVRYNPHESGAMSKNNAPDVVIKSSNDIVFVHYRKDGVPPAGPQSYSVPIWEDEWQRLDGNTVNREHLLMALADVSAIFIKGTYTTFTEEAAISDVSLDTSVPRNTGNARAFEVEECRCPPGHTGLSCEDCAPGYKRSEEGLYLGFCEPCECNGHSEECDADSGHCLNCRDNTAGNSCELCAPGFQGDALSGPRGCQPENLIRCENCDPRGTISCNDGRCQCKDNVEGARCNECREGTFGLSGSNRKGCSECFCSGVSRTCYSSNLFREQMGVFFVTDKLALTDHEGQIRIADDISVDLEQNELSHQFNDDRMYFWRLPDKLLGNQLKSYGGKLQFVVESEGYGEYVPGQDVILRGNGRTLVWSRPRGSEGGLVTVTLQETDNWQRVERIGIQPATRQDLLSVLANLEQILIRATLKSPTTSSRIRDIILDTALSEGTEPASEVEVCRCPAGYTGISCETCDRLHYRNTSDAYTAFGSCISCPCNPDGTESCSLQPKGHVQCNCKSQYSGEQCRYQGEISTTTSRPPVPVPTITVTITSPAIQIVEIGRSVTLDCSGQIIATGVPLSVTWTKVDGELPRQSYEDRGRLYMQNLQEHDSGVYVCQARRGPEVAEKHVTVTVGPPKLTIPTVTIQPTYQTFVEYSPADLYCTVTGNPPPAITWTKVGGYLSPYARPEGPYLRFDSIQKSDEGSYQCQARNSVGTNEVLVQVYVMGETTQPPPPQPPQPSTVLIEPPSFYGRTGDEVRLICNIRTNEDAIYTWEKDNTPIYSGHIVIRDNTLVIAGATARDTGSYVCTATVPTTGLSSSARADVLIEEGISGTPPKIKTLLEDNTLIQGQDFAITCEATGTPYPTIKWTKLHDTLDSNIQQTGNILRFMNAQPANRGVYICIAESPSGTDQASTRVEVEPRERPVLEIHPREPQKVRIGESAMLSCRAIAGIPEPKLSWKRLDGKPLSSRIKELYPGTMVLEDITNDEAGEYQCSADNVAGHVSLTAVIIVQSPPQITLDPPEGELSLTEGDELKLTCTATGNPSPHVVWDPQIEQYPRVLDSQPTYSISGEATIQSYQVKMSDAKVYTCTATNEAGTDRKYISVIVNRRRGDTGIHDIDTPSTESPYRPPYVPRPPPRPNQPPTSLQPYKVGVGDRATLLCNIEGSNARTTWNRVDGRPLPRNYLTTENSLIIEDVNFDAAGLYQCSVIDNYGQYPLVTAELIVIDIPRITFSPPMPMIVRTGENVQIFCNATGEHPIRVEWHAENHRPLPSSVIVDGYYLRFNYITPIDAGRYYCSASNVHGNATKVAEVLVNRGTIVDRPATSNYHEVYLGDSVALKCAVPLELYEPGISFNWLFRNGQLSPEYDPSNETLILRNISQSQTGDYTCQIISRDGALISANQVTVAVKTTSNAAPEPPSLQLNPPRAYLRAGESTVVECSPLPNYYNSLIWERADGQALPPHIKQEGNKLYIDNAQLGDTGEYICRCRTPSNGEINATYELNIEPEEQESYKRPTRQSKVQHAEVGSTVVLKCDANAYPATFKWTRQHGKFNPGQDTSGPTLNLSNVQAKDAGAYICTISNGAQSSDAKTTLVVTGAIPYFPQAPKSYMSFPTLQNAYMKFNFEITFRPERENGLILYNGQKKGSGDYIALSLNDRYPEFRFDFGQKPTIIRSEEPIELGEWHTIKVNRVRKDGFMMVDDQRPVAFPPVAQSVGLDLIGSLYLGGVPAWEEIPPTSVATQEGFVGCISRLVLKDKTVELNQEALLKEGITSCEPCADDPCQNDGVCLESQTEMGYSCICQDGFTGKNCALEGSSCAPGICGIGRCENTDFGMECYCPLNRTGDRCQYIEHLDEGSLSFKDGSYAAYKTPKAFKLDIKFNIRPDNDADAVILYVAESENANGDFVALVIKDKHLELRLYISAHLKPLIIRSKSPVVPHKWTQIHITRKMGVVHLKVGNEPAQSGRTEGPARSVYLKTHLYIGGYDRRINLNKHVGVTKGFEGCISKLEEGTDSIDLIANILDAANVQNCGDSNEITNQLPPSNENSIDSHTDACAREPCESGGTCVLTGDDFKCLCPLGFAGKFCDKYIRIENSAQFHGDGYIEIDRIAFSNATEQPESFVAILFSTNEPNGLLLWWGQEKGVDYDGQDFLALAIVDGFLEYNYRLDGEEATTRNNDFRVDDGQRHVAIIRRKGNQAELELDHLVYYGETRPTPRTKTHLSGNLFIGGAPDLGKFTGNRFIHGFVGCIRVIENETDGPINLALRAISSVNADECPDDSDLDLGTEPPVV</sequence>
<dbReference type="PROSITE" id="PS00022">
    <property type="entry name" value="EGF_1"/>
    <property type="match status" value="4"/>
</dbReference>
<feature type="compositionally biased region" description="Pro residues" evidence="25">
    <location>
        <begin position="2348"/>
        <end position="2363"/>
    </location>
</feature>
<dbReference type="EMBL" id="LR899012">
    <property type="protein sequence ID" value="CAD7086671.1"/>
    <property type="molecule type" value="Genomic_DNA"/>
</dbReference>
<proteinExistence type="predicted"/>
<feature type="domain" description="Ig-like" evidence="29">
    <location>
        <begin position="2543"/>
        <end position="2625"/>
    </location>
</feature>
<dbReference type="CDD" id="cd00096">
    <property type="entry name" value="Ig"/>
    <property type="match status" value="1"/>
</dbReference>
<feature type="disulfide bond" evidence="23">
    <location>
        <begin position="621"/>
        <end position="633"/>
    </location>
</feature>
<keyword evidence="4" id="KW-0964">Secreted</keyword>
<feature type="disulfide bond" evidence="21">
    <location>
        <begin position="3036"/>
        <end position="3046"/>
    </location>
</feature>
<feature type="domain" description="Laminin G" evidence="26">
    <location>
        <begin position="3074"/>
        <end position="3249"/>
    </location>
</feature>
<dbReference type="PANTHER" id="PTHR10075:SF100">
    <property type="entry name" value="FASCICLIN-2"/>
    <property type="match status" value="1"/>
</dbReference>
<keyword evidence="6 21" id="KW-0245">EGF-like domain</keyword>
<evidence type="ECO:0000259" key="27">
    <source>
        <dbReference type="PROSITE" id="PS50026"/>
    </source>
</evidence>
<dbReference type="SUPFAM" id="SSF57196">
    <property type="entry name" value="EGF/Laminin"/>
    <property type="match status" value="2"/>
</dbReference>
<feature type="domain" description="Ig-like" evidence="29">
    <location>
        <begin position="2449"/>
        <end position="2535"/>
    </location>
</feature>
<keyword evidence="14" id="KW-0914">Notch signaling pathway</keyword>
<feature type="domain" description="Ig-like" evidence="29">
    <location>
        <begin position="1959"/>
        <end position="2037"/>
    </location>
</feature>
<dbReference type="Pfam" id="PF02210">
    <property type="entry name" value="Laminin_G_2"/>
    <property type="match status" value="3"/>
</dbReference>
<dbReference type="CDD" id="cd00112">
    <property type="entry name" value="LDLa"/>
    <property type="match status" value="10"/>
</dbReference>
<feature type="domain" description="Ig-like" evidence="29">
    <location>
        <begin position="658"/>
        <end position="747"/>
    </location>
</feature>
<feature type="domain" description="Ig-like" evidence="29">
    <location>
        <begin position="432"/>
        <end position="525"/>
    </location>
</feature>
<feature type="disulfide bond" evidence="21">
    <location>
        <begin position="3057"/>
        <end position="3066"/>
    </location>
</feature>
<dbReference type="FunFam" id="2.10.25.10:FF:000454">
    <property type="entry name" value="Laminin subunit alpha 1"/>
    <property type="match status" value="1"/>
</dbReference>
<dbReference type="FunFam" id="4.10.400.10:FF:000034">
    <property type="entry name" value="Low-density lipoprotein receptor-related protein 2"/>
    <property type="match status" value="1"/>
</dbReference>
<dbReference type="SMART" id="SM00281">
    <property type="entry name" value="LamB"/>
    <property type="match status" value="3"/>
</dbReference>
<dbReference type="FunCoup" id="A0A7R8YWC6">
    <property type="interactions" value="214"/>
</dbReference>
<dbReference type="InterPro" id="IPR002049">
    <property type="entry name" value="LE_dom"/>
</dbReference>
<feature type="disulfide bond" evidence="23">
    <location>
        <begin position="328"/>
        <end position="343"/>
    </location>
</feature>
<dbReference type="Pfam" id="PF00008">
    <property type="entry name" value="EGF"/>
    <property type="match status" value="2"/>
</dbReference>
<dbReference type="GO" id="GO:0048589">
    <property type="term" value="P:developmental growth"/>
    <property type="evidence" value="ECO:0007669"/>
    <property type="project" value="UniProtKB-ARBA"/>
</dbReference>
<evidence type="ECO:0000256" key="24">
    <source>
        <dbReference type="PROSITE-ProRule" id="PRU00460"/>
    </source>
</evidence>
<feature type="disulfide bond" evidence="23">
    <location>
        <begin position="363"/>
        <end position="378"/>
    </location>
</feature>
<dbReference type="PROSITE" id="PS50027">
    <property type="entry name" value="EGF_LAM_2"/>
    <property type="match status" value="2"/>
</dbReference>
<gene>
    <name evidence="31" type="ORF">HERILL_LOCUS9428</name>
</gene>
<dbReference type="InterPro" id="IPR013783">
    <property type="entry name" value="Ig-like_fold"/>
</dbReference>
<feature type="disulfide bond" evidence="23">
    <location>
        <begin position="145"/>
        <end position="163"/>
    </location>
</feature>
<evidence type="ECO:0000256" key="18">
    <source>
        <dbReference type="ARBA" id="ARBA00023180"/>
    </source>
</evidence>
<feature type="disulfide bond" evidence="23">
    <location>
        <begin position="24"/>
        <end position="42"/>
    </location>
</feature>
<evidence type="ECO:0000256" key="4">
    <source>
        <dbReference type="ARBA" id="ARBA00022525"/>
    </source>
</evidence>
<feature type="disulfide bond" evidence="24">
    <location>
        <begin position="1455"/>
        <end position="1464"/>
    </location>
</feature>
<feature type="domain" description="Ig-like" evidence="29">
    <location>
        <begin position="2235"/>
        <end position="2324"/>
    </location>
</feature>
<feature type="domain" description="EGF-like" evidence="27">
    <location>
        <begin position="3032"/>
        <end position="3067"/>
    </location>
</feature>
<evidence type="ECO:0000256" key="3">
    <source>
        <dbReference type="ARBA" id="ARBA00022473"/>
    </source>
</evidence>
<dbReference type="InterPro" id="IPR023415">
    <property type="entry name" value="LDLR_class-A_CS"/>
</dbReference>
<evidence type="ECO:0000256" key="12">
    <source>
        <dbReference type="ARBA" id="ARBA00022843"/>
    </source>
</evidence>
<dbReference type="Gene3D" id="2.60.120.200">
    <property type="match status" value="3"/>
</dbReference>
<organism evidence="31 32">
    <name type="scientific">Hermetia illucens</name>
    <name type="common">Black soldier fly</name>
    <dbReference type="NCBI Taxonomy" id="343691"/>
    <lineage>
        <taxon>Eukaryota</taxon>
        <taxon>Metazoa</taxon>
        <taxon>Ecdysozoa</taxon>
        <taxon>Arthropoda</taxon>
        <taxon>Hexapoda</taxon>
        <taxon>Insecta</taxon>
        <taxon>Pterygota</taxon>
        <taxon>Neoptera</taxon>
        <taxon>Endopterygota</taxon>
        <taxon>Diptera</taxon>
        <taxon>Brachycera</taxon>
        <taxon>Stratiomyomorpha</taxon>
        <taxon>Stratiomyidae</taxon>
        <taxon>Hermetiinae</taxon>
        <taxon>Hermetia</taxon>
    </lineage>
</organism>
<evidence type="ECO:0000256" key="22">
    <source>
        <dbReference type="PROSITE-ProRule" id="PRU00122"/>
    </source>
</evidence>
<dbReference type="InterPro" id="IPR013098">
    <property type="entry name" value="Ig_I-set"/>
</dbReference>
<dbReference type="Proteomes" id="UP000594454">
    <property type="component" value="Chromosome 4"/>
</dbReference>
<dbReference type="GO" id="GO:0005604">
    <property type="term" value="C:basement membrane"/>
    <property type="evidence" value="ECO:0007669"/>
    <property type="project" value="UniProtKB-SubCell"/>
</dbReference>
<dbReference type="PROSITE" id="PS50025">
    <property type="entry name" value="LAM_G_DOMAIN"/>
    <property type="match status" value="3"/>
</dbReference>
<feature type="disulfide bond" evidence="23">
    <location>
        <begin position="628"/>
        <end position="646"/>
    </location>
</feature>
<dbReference type="InterPro" id="IPR013320">
    <property type="entry name" value="ConA-like_dom_sf"/>
</dbReference>
<accession>A0A7R8YWC6</accession>
<evidence type="ECO:0000256" key="7">
    <source>
        <dbReference type="ARBA" id="ARBA00022692"/>
    </source>
</evidence>
<evidence type="ECO:0000259" key="30">
    <source>
        <dbReference type="PROSITE" id="PS51115"/>
    </source>
</evidence>
<dbReference type="SUPFAM" id="SSF57424">
    <property type="entry name" value="LDL receptor-like module"/>
    <property type="match status" value="11"/>
</dbReference>
<evidence type="ECO:0000256" key="16">
    <source>
        <dbReference type="ARBA" id="ARBA00023136"/>
    </source>
</evidence>
<dbReference type="InterPro" id="IPR003598">
    <property type="entry name" value="Ig_sub2"/>
</dbReference>
<keyword evidence="19 24" id="KW-0424">Laminin EGF-like domain</keyword>
<dbReference type="Pfam" id="PF13927">
    <property type="entry name" value="Ig_3"/>
    <property type="match status" value="9"/>
</dbReference>
<dbReference type="SUPFAM" id="SSF48726">
    <property type="entry name" value="Immunoglobulin"/>
    <property type="match status" value="13"/>
</dbReference>
<feature type="domain" description="Ig-like" evidence="29">
    <location>
        <begin position="2055"/>
        <end position="2139"/>
    </location>
</feature>
<dbReference type="CDD" id="cd00054">
    <property type="entry name" value="EGF_CA"/>
    <property type="match status" value="2"/>
</dbReference>
<feature type="disulfide bond" evidence="23">
    <location>
        <begin position="344"/>
        <end position="356"/>
    </location>
</feature>
<dbReference type="FunFam" id="2.10.25.10:FF:000188">
    <property type="entry name" value="Laminin subunit gamma 2"/>
    <property type="match status" value="1"/>
</dbReference>
<feature type="disulfide bond" evidence="21">
    <location>
        <begin position="3020"/>
        <end position="3029"/>
    </location>
</feature>
<feature type="disulfide bond" evidence="23">
    <location>
        <begin position="17"/>
        <end position="29"/>
    </location>
</feature>
<evidence type="ECO:0000313" key="32">
    <source>
        <dbReference type="Proteomes" id="UP000594454"/>
    </source>
</evidence>
<keyword evidence="3" id="KW-0217">Developmental protein</keyword>
<keyword evidence="17 21" id="KW-1015">Disulfide bond</keyword>
<evidence type="ECO:0000259" key="26">
    <source>
        <dbReference type="PROSITE" id="PS50025"/>
    </source>
</evidence>
<keyword evidence="15" id="KW-1133">Transmembrane helix</keyword>
<dbReference type="SMART" id="SM00408">
    <property type="entry name" value="IGc2"/>
    <property type="match status" value="13"/>
</dbReference>
<evidence type="ECO:0000256" key="2">
    <source>
        <dbReference type="ARBA" id="ARBA00004479"/>
    </source>
</evidence>
<evidence type="ECO:0000256" key="20">
    <source>
        <dbReference type="ARBA" id="ARBA00023319"/>
    </source>
</evidence>
<feature type="disulfide bond" evidence="23">
    <location>
        <begin position="185"/>
        <end position="203"/>
    </location>
</feature>
<keyword evidence="9" id="KW-0677">Repeat</keyword>
<evidence type="ECO:0000259" key="28">
    <source>
        <dbReference type="PROSITE" id="PS50027"/>
    </source>
</evidence>
<feature type="disulfide bond" evidence="23">
    <location>
        <begin position="406"/>
        <end position="421"/>
    </location>
</feature>
<feature type="domain" description="EGF-like" evidence="27">
    <location>
        <begin position="3270"/>
        <end position="3306"/>
    </location>
</feature>
<evidence type="ECO:0000256" key="10">
    <source>
        <dbReference type="ARBA" id="ARBA00022782"/>
    </source>
</evidence>
<feature type="disulfide bond" evidence="23">
    <location>
        <begin position="538"/>
        <end position="550"/>
    </location>
</feature>
<dbReference type="InterPro" id="IPR056863">
    <property type="entry name" value="LMN_ATRN_NET-like_EGF"/>
</dbReference>
<dbReference type="InParanoid" id="A0A7R8YWC6"/>
<dbReference type="PROSITE" id="PS01186">
    <property type="entry name" value="EGF_2"/>
    <property type="match status" value="2"/>
</dbReference>
<dbReference type="PROSITE" id="PS50835">
    <property type="entry name" value="IG_LIKE"/>
    <property type="match status" value="13"/>
</dbReference>
<dbReference type="Pfam" id="PF00052">
    <property type="entry name" value="Laminin_B"/>
    <property type="match status" value="3"/>
</dbReference>
<dbReference type="InterPro" id="IPR009030">
    <property type="entry name" value="Growth_fac_rcpt_cys_sf"/>
</dbReference>
<feature type="disulfide bond" evidence="23">
    <location>
        <begin position="101"/>
        <end position="113"/>
    </location>
</feature>
<dbReference type="InterPro" id="IPR001881">
    <property type="entry name" value="EGF-like_Ca-bd_dom"/>
</dbReference>
<evidence type="ECO:0000313" key="31">
    <source>
        <dbReference type="EMBL" id="CAD7086671.1"/>
    </source>
</evidence>
<dbReference type="GO" id="GO:0005509">
    <property type="term" value="F:calcium ion binding"/>
    <property type="evidence" value="ECO:0007669"/>
    <property type="project" value="InterPro"/>
</dbReference>
<feature type="disulfide bond" evidence="23">
    <location>
        <begin position="557"/>
        <end position="572"/>
    </location>
</feature>
<evidence type="ECO:0000256" key="1">
    <source>
        <dbReference type="ARBA" id="ARBA00004302"/>
    </source>
</evidence>
<keyword evidence="10" id="KW-0221">Differentiation</keyword>
<dbReference type="GO" id="GO:0048513">
    <property type="term" value="P:animal organ development"/>
    <property type="evidence" value="ECO:0007669"/>
    <property type="project" value="UniProtKB-ARBA"/>
</dbReference>
<keyword evidence="7" id="KW-0812">Transmembrane</keyword>
<keyword evidence="12" id="KW-0832">Ubl conjugation</keyword>
<dbReference type="Pfam" id="PF07679">
    <property type="entry name" value="I-set"/>
    <property type="match status" value="1"/>
</dbReference>
<feature type="disulfide bond" evidence="22">
    <location>
        <begin position="3467"/>
        <end position="3494"/>
    </location>
</feature>
<dbReference type="InterPro" id="IPR036055">
    <property type="entry name" value="LDL_receptor-like_sf"/>
</dbReference>
<dbReference type="InterPro" id="IPR001791">
    <property type="entry name" value="Laminin_G"/>
</dbReference>
<feature type="disulfide bond" evidence="21">
    <location>
        <begin position="3296"/>
        <end position="3305"/>
    </location>
</feature>
<dbReference type="Gene3D" id="2.10.25.10">
    <property type="entry name" value="Laminin"/>
    <property type="match status" value="5"/>
</dbReference>
<feature type="disulfide bond" evidence="23">
    <location>
        <begin position="75"/>
        <end position="90"/>
    </location>
</feature>
<feature type="disulfide bond" evidence="23">
    <location>
        <begin position="36"/>
        <end position="51"/>
    </location>
</feature>
<keyword evidence="18" id="KW-0325">Glycoprotein</keyword>
<dbReference type="SMART" id="SM00179">
    <property type="entry name" value="EGF_CA"/>
    <property type="match status" value="2"/>
</dbReference>
<evidence type="ECO:0008006" key="33">
    <source>
        <dbReference type="Google" id="ProtNLM"/>
    </source>
</evidence>
<feature type="domain" description="Ig-like" evidence="29">
    <location>
        <begin position="2363"/>
        <end position="2429"/>
    </location>
</feature>
<keyword evidence="16" id="KW-0472">Membrane</keyword>
<evidence type="ECO:0000256" key="8">
    <source>
        <dbReference type="ARBA" id="ARBA00022729"/>
    </source>
</evidence>
<feature type="domain" description="Ig-like" evidence="29">
    <location>
        <begin position="2144"/>
        <end position="2226"/>
    </location>
</feature>
<feature type="domain" description="Ig-like" evidence="29">
    <location>
        <begin position="2726"/>
        <end position="2816"/>
    </location>
</feature>
<feature type="disulfide bond" evidence="21">
    <location>
        <begin position="3001"/>
        <end position="3018"/>
    </location>
</feature>
<evidence type="ECO:0000259" key="29">
    <source>
        <dbReference type="PROSITE" id="PS50835"/>
    </source>
</evidence>
<feature type="disulfide bond" evidence="23">
    <location>
        <begin position="387"/>
        <end position="399"/>
    </location>
</feature>
<feature type="domain" description="Laminin EGF-like" evidence="28">
    <location>
        <begin position="1437"/>
        <end position="1484"/>
    </location>
</feature>
<dbReference type="FunFam" id="2.10.25.10:FF:000368">
    <property type="entry name" value="Delta-like 3 (Drosophila), isoform CRA_b"/>
    <property type="match status" value="1"/>
</dbReference>
<feature type="disulfide bond" evidence="23">
    <location>
        <begin position="578"/>
        <end position="590"/>
    </location>
</feature>
<feature type="disulfide bond" evidence="23">
    <location>
        <begin position="108"/>
        <end position="126"/>
    </location>
</feature>
<feature type="disulfide bond" evidence="23">
    <location>
        <begin position="277"/>
        <end position="292"/>
    </location>
</feature>
<dbReference type="GO" id="GO:0007411">
    <property type="term" value="P:axon guidance"/>
    <property type="evidence" value="ECO:0007669"/>
    <property type="project" value="TreeGrafter"/>
</dbReference>
<keyword evidence="11" id="KW-0106">Calcium</keyword>
<dbReference type="OrthoDB" id="10055367at2759"/>
<dbReference type="CDD" id="cd00055">
    <property type="entry name" value="EGF_Lam"/>
    <property type="match status" value="3"/>
</dbReference>
<dbReference type="PRINTS" id="PR00261">
    <property type="entry name" value="LDLRECEPTOR"/>
</dbReference>
<comment type="caution">
    <text evidence="21">Lacks conserved residue(s) required for the propagation of feature annotation.</text>
</comment>
<protein>
    <recommendedName>
        <fullName evidence="33">Basement membrane-specific heparan sulfate proteoglycan core protein</fullName>
    </recommendedName>
</protein>
<dbReference type="Gene3D" id="4.10.400.10">
    <property type="entry name" value="Low-density Lipoprotein Receptor"/>
    <property type="match status" value="12"/>
</dbReference>
<dbReference type="GO" id="GO:0007156">
    <property type="term" value="P:homophilic cell adhesion via plasma membrane adhesion molecules"/>
    <property type="evidence" value="ECO:0007669"/>
    <property type="project" value="TreeGrafter"/>
</dbReference>
<name>A0A7R8YWC6_HERIL</name>
<feature type="disulfide bond" evidence="23">
    <location>
        <begin position="222"/>
        <end position="240"/>
    </location>
</feature>
<dbReference type="SMART" id="SM00409">
    <property type="entry name" value="IG"/>
    <property type="match status" value="13"/>
</dbReference>
<feature type="domain" description="Laminin IV type A" evidence="30">
    <location>
        <begin position="1169"/>
        <end position="1349"/>
    </location>
</feature>
<evidence type="ECO:0000256" key="15">
    <source>
        <dbReference type="ARBA" id="ARBA00022989"/>
    </source>
</evidence>
<feature type="disulfide bond" evidence="23">
    <location>
        <begin position="215"/>
        <end position="227"/>
    </location>
</feature>
<dbReference type="InterPro" id="IPR000034">
    <property type="entry name" value="Laminin_IV"/>
</dbReference>
<dbReference type="CDD" id="cd00110">
    <property type="entry name" value="LamG"/>
    <property type="match status" value="3"/>
</dbReference>
<evidence type="ECO:0000256" key="13">
    <source>
        <dbReference type="ARBA" id="ARBA00022869"/>
    </source>
</evidence>
<dbReference type="PROSITE" id="PS51115">
    <property type="entry name" value="LAMININ_IVA"/>
    <property type="match status" value="3"/>
</dbReference>
<feature type="domain" description="Ig-like" evidence="29">
    <location>
        <begin position="1764"/>
        <end position="1852"/>
    </location>
</feature>
<feature type="disulfide bond" evidence="23">
    <location>
        <begin position="178"/>
        <end position="190"/>
    </location>
</feature>
<dbReference type="InterPro" id="IPR000742">
    <property type="entry name" value="EGF"/>
</dbReference>
<dbReference type="GO" id="GO:0007219">
    <property type="term" value="P:Notch signaling pathway"/>
    <property type="evidence" value="ECO:0007669"/>
    <property type="project" value="UniProtKB-KW"/>
</dbReference>
<dbReference type="InterPro" id="IPR036179">
    <property type="entry name" value="Ig-like_dom_sf"/>
</dbReference>
<reference evidence="31 32" key="1">
    <citation type="submission" date="2020-11" db="EMBL/GenBank/DDBJ databases">
        <authorList>
            <person name="Wallbank WR R."/>
            <person name="Pardo Diaz C."/>
            <person name="Kozak K."/>
            <person name="Martin S."/>
            <person name="Jiggins C."/>
            <person name="Moest M."/>
            <person name="Warren A I."/>
            <person name="Generalovic N T."/>
            <person name="Byers J.R.P. K."/>
            <person name="Montejo-Kovacevich G."/>
            <person name="Yen C E."/>
        </authorList>
    </citation>
    <scope>NUCLEOTIDE SEQUENCE [LARGE SCALE GENOMIC DNA]</scope>
</reference>
<feature type="disulfide bond" evidence="23">
    <location>
        <begin position="585"/>
        <end position="603"/>
    </location>
</feature>
<dbReference type="FunFam" id="2.10.25.10:FF:000508">
    <property type="entry name" value="Eyes shut homolog"/>
    <property type="match status" value="1"/>
</dbReference>
<dbReference type="Pfam" id="PF00057">
    <property type="entry name" value="Ldl_recept_a"/>
    <property type="match status" value="9"/>
</dbReference>
<dbReference type="GO" id="GO:0070593">
    <property type="term" value="P:dendrite self-avoidance"/>
    <property type="evidence" value="ECO:0007669"/>
    <property type="project" value="TreeGrafter"/>
</dbReference>
<keyword evidence="8" id="KW-0732">Signal</keyword>
<feature type="domain" description="Laminin IV type A" evidence="30">
    <location>
        <begin position="1508"/>
        <end position="1679"/>
    </location>
</feature>
<dbReference type="GO" id="GO:0030424">
    <property type="term" value="C:axon"/>
    <property type="evidence" value="ECO:0007669"/>
    <property type="project" value="TreeGrafter"/>
</dbReference>
<dbReference type="SMART" id="SM00181">
    <property type="entry name" value="EGF"/>
    <property type="match status" value="12"/>
</dbReference>
<dbReference type="SUPFAM" id="SSF49899">
    <property type="entry name" value="Concanavalin A-like lectins/glucanases"/>
    <property type="match status" value="3"/>
</dbReference>
<dbReference type="SMART" id="SM00282">
    <property type="entry name" value="LamG"/>
    <property type="match status" value="3"/>
</dbReference>
<dbReference type="SMART" id="SM00192">
    <property type="entry name" value="LDLa"/>
    <property type="match status" value="13"/>
</dbReference>
<keyword evidence="5" id="KW-0272">Extracellular matrix</keyword>
<dbReference type="SUPFAM" id="SSF57184">
    <property type="entry name" value="Growth factor receptor domain"/>
    <property type="match status" value="1"/>
</dbReference>
<dbReference type="PROSITE" id="PS50026">
    <property type="entry name" value="EGF_3"/>
    <property type="match status" value="3"/>
</dbReference>
<dbReference type="Pfam" id="PF24973">
    <property type="entry name" value="EGF_LMN_ATRN"/>
    <property type="match status" value="1"/>
</dbReference>
<dbReference type="PROSITE" id="PS01209">
    <property type="entry name" value="LDLRA_1"/>
    <property type="match status" value="4"/>
</dbReference>
<keyword evidence="20" id="KW-0393">Immunoglobulin domain</keyword>
<dbReference type="FunFam" id="4.10.400.10:FF:000062">
    <property type="entry name" value="Terribly reduced optic lobes, isoform AI"/>
    <property type="match status" value="1"/>
</dbReference>
<evidence type="ECO:0000256" key="6">
    <source>
        <dbReference type="ARBA" id="ARBA00022536"/>
    </source>
</evidence>
<dbReference type="GO" id="GO:0098632">
    <property type="term" value="F:cell-cell adhesion mediator activity"/>
    <property type="evidence" value="ECO:0007669"/>
    <property type="project" value="TreeGrafter"/>
</dbReference>
<feature type="disulfide bond" evidence="23">
    <location>
        <begin position="351"/>
        <end position="369"/>
    </location>
</feature>
<dbReference type="Gene3D" id="2.170.300.10">
    <property type="entry name" value="Tie2 ligand-binding domain superfamily"/>
    <property type="match status" value="2"/>
</dbReference>
<feature type="disulfide bond" evidence="23">
    <location>
        <begin position="234"/>
        <end position="249"/>
    </location>
</feature>
<feature type="domain" description="Ig-like" evidence="29">
    <location>
        <begin position="1861"/>
        <end position="1941"/>
    </location>
</feature>
<evidence type="ECO:0000256" key="5">
    <source>
        <dbReference type="ARBA" id="ARBA00022530"/>
    </source>
</evidence>
<feature type="domain" description="Laminin IV type A" evidence="30">
    <location>
        <begin position="799"/>
        <end position="979"/>
    </location>
</feature>
<evidence type="ECO:0000256" key="9">
    <source>
        <dbReference type="ARBA" id="ARBA00022737"/>
    </source>
</evidence>
<evidence type="ECO:0000256" key="11">
    <source>
        <dbReference type="ARBA" id="ARBA00022837"/>
    </source>
</evidence>
<comment type="subcellular location">
    <subcellularLocation>
        <location evidence="2">Membrane</location>
        <topology evidence="2">Single-pass type I membrane protein</topology>
    </subcellularLocation>
    <subcellularLocation>
        <location evidence="1">Secreted</location>
        <location evidence="1">Extracellular space</location>
        <location evidence="1">Extracellular matrix</location>
        <location evidence="1">Basement membrane</location>
    </subcellularLocation>
</comment>
<dbReference type="Pfam" id="PF00053">
    <property type="entry name" value="EGF_laminin"/>
    <property type="match status" value="6"/>
</dbReference>
<dbReference type="InterPro" id="IPR002172">
    <property type="entry name" value="LDrepeatLR_classA_rpt"/>
</dbReference>
<evidence type="ECO:0000256" key="25">
    <source>
        <dbReference type="SAM" id="MobiDB-lite"/>
    </source>
</evidence>
<feature type="domain" description="Laminin G" evidence="26">
    <location>
        <begin position="2819"/>
        <end position="2996"/>
    </location>
</feature>
<keyword evidence="13" id="KW-0084">Basement membrane</keyword>
<feature type="region of interest" description="Disordered" evidence="25">
    <location>
        <begin position="2333"/>
        <end position="2366"/>
    </location>
</feature>
<dbReference type="Gene3D" id="2.60.40.10">
    <property type="entry name" value="Immunoglobulins"/>
    <property type="match status" value="13"/>
</dbReference>
<feature type="disulfide bond" evidence="23">
    <location>
        <begin position="597"/>
        <end position="612"/>
    </location>
</feature>
<feature type="disulfide bond" evidence="23">
    <location>
        <begin position="138"/>
        <end position="150"/>
    </location>
</feature>
<feature type="disulfide bond" evidence="23">
    <location>
        <begin position="394"/>
        <end position="412"/>
    </location>
</feature>
<feature type="domain" description="Laminin G" evidence="26">
    <location>
        <begin position="3312"/>
        <end position="3494"/>
    </location>
</feature>
<dbReference type="PANTHER" id="PTHR10075">
    <property type="entry name" value="BASIGIN RELATED"/>
    <property type="match status" value="1"/>
</dbReference>
<feature type="domain" description="EGF-like" evidence="27">
    <location>
        <begin position="2994"/>
        <end position="3030"/>
    </location>
</feature>
<keyword evidence="32" id="KW-1185">Reference proteome</keyword>
<evidence type="ECO:0000256" key="19">
    <source>
        <dbReference type="ARBA" id="ARBA00023292"/>
    </source>
</evidence>